<evidence type="ECO:0000313" key="2">
    <source>
        <dbReference type="EMBL" id="RJG06073.1"/>
    </source>
</evidence>
<dbReference type="SUPFAM" id="SSF101898">
    <property type="entry name" value="NHL repeat"/>
    <property type="match status" value="1"/>
</dbReference>
<comment type="caution">
    <text evidence="2">The sequence shown here is derived from an EMBL/GenBank/DDBJ whole genome shotgun (WGS) entry which is preliminary data.</text>
</comment>
<dbReference type="Pfam" id="PF25021">
    <property type="entry name" value="TEN_NHL"/>
    <property type="match status" value="1"/>
</dbReference>
<dbReference type="EMBL" id="QYUN01000002">
    <property type="protein sequence ID" value="RJG06073.1"/>
    <property type="molecule type" value="Genomic_DNA"/>
</dbReference>
<organism evidence="2 3">
    <name type="scientific">Noviherbaspirillum cavernae</name>
    <dbReference type="NCBI Taxonomy" id="2320862"/>
    <lineage>
        <taxon>Bacteria</taxon>
        <taxon>Pseudomonadati</taxon>
        <taxon>Pseudomonadota</taxon>
        <taxon>Betaproteobacteria</taxon>
        <taxon>Burkholderiales</taxon>
        <taxon>Oxalobacteraceae</taxon>
        <taxon>Noviherbaspirillum</taxon>
    </lineage>
</organism>
<dbReference type="Proteomes" id="UP000285190">
    <property type="component" value="Unassembled WGS sequence"/>
</dbReference>
<dbReference type="PANTHER" id="PTHR13833">
    <property type="match status" value="1"/>
</dbReference>
<accession>A0A418X118</accession>
<dbReference type="InterPro" id="IPR056822">
    <property type="entry name" value="TEN_NHL"/>
</dbReference>
<keyword evidence="3" id="KW-1185">Reference proteome</keyword>
<feature type="domain" description="Teneurin NHL" evidence="1">
    <location>
        <begin position="72"/>
        <end position="224"/>
    </location>
</feature>
<evidence type="ECO:0000259" key="1">
    <source>
        <dbReference type="Pfam" id="PF25021"/>
    </source>
</evidence>
<dbReference type="Gene3D" id="2.120.10.30">
    <property type="entry name" value="TolB, C-terminal domain"/>
    <property type="match status" value="3"/>
</dbReference>
<protein>
    <recommendedName>
        <fullName evidence="1">Teneurin NHL domain-containing protein</fullName>
    </recommendedName>
</protein>
<name>A0A418X118_9BURK</name>
<dbReference type="AlphaFoldDB" id="A0A418X118"/>
<gene>
    <name evidence="2" type="ORF">D3870_08675</name>
</gene>
<dbReference type="PANTHER" id="PTHR13833:SF71">
    <property type="entry name" value="NHL DOMAIN-CONTAINING PROTEIN"/>
    <property type="match status" value="1"/>
</dbReference>
<dbReference type="InterPro" id="IPR011042">
    <property type="entry name" value="6-blade_b-propeller_TolB-like"/>
</dbReference>
<proteinExistence type="predicted"/>
<evidence type="ECO:0000313" key="3">
    <source>
        <dbReference type="Proteomes" id="UP000285190"/>
    </source>
</evidence>
<sequence>MKGNVDGPAASAQFTDLRSITVSPSGTLYVVDQYAIRALSTDGVVTTLAGNVNEYGYDDAVGSAARFNTLGNLAVGKDGTIYVTANDAVRKLTPDGAVSTVLNARLPMWGLSGLTIDGHDNLYVGDWYGIWKLSPRGELSLFAGGKKDGNSMSRDGTGSDAVLVDIRNMTIDKVGVLYITESQVEGPMCSGTHSVVRKIDQNGVVTTIAGKPYDCFNSPGSSDGQGRTANFFYPEGITANIDGNLYVADNSNELIRRVTPDGMVTTIAGKAREQGSSD</sequence>
<reference evidence="2 3" key="1">
    <citation type="submission" date="2018-09" db="EMBL/GenBank/DDBJ databases">
        <authorList>
            <person name="Zhu H."/>
        </authorList>
    </citation>
    <scope>NUCLEOTIDE SEQUENCE [LARGE SCALE GENOMIC DNA]</scope>
    <source>
        <strain evidence="2 3">K2R10-39</strain>
    </source>
</reference>